<gene>
    <name evidence="1" type="ORF">BDR25DRAFT_352628</name>
</gene>
<organism evidence="1 2">
    <name type="scientific">Lindgomyces ingoldianus</name>
    <dbReference type="NCBI Taxonomy" id="673940"/>
    <lineage>
        <taxon>Eukaryota</taxon>
        <taxon>Fungi</taxon>
        <taxon>Dikarya</taxon>
        <taxon>Ascomycota</taxon>
        <taxon>Pezizomycotina</taxon>
        <taxon>Dothideomycetes</taxon>
        <taxon>Pleosporomycetidae</taxon>
        <taxon>Pleosporales</taxon>
        <taxon>Lindgomycetaceae</taxon>
        <taxon>Lindgomyces</taxon>
    </lineage>
</organism>
<reference evidence="1" key="1">
    <citation type="journal article" date="2020" name="Stud. Mycol.">
        <title>101 Dothideomycetes genomes: a test case for predicting lifestyles and emergence of pathogens.</title>
        <authorList>
            <person name="Haridas S."/>
            <person name="Albert R."/>
            <person name="Binder M."/>
            <person name="Bloem J."/>
            <person name="Labutti K."/>
            <person name="Salamov A."/>
            <person name="Andreopoulos B."/>
            <person name="Baker S."/>
            <person name="Barry K."/>
            <person name="Bills G."/>
            <person name="Bluhm B."/>
            <person name="Cannon C."/>
            <person name="Castanera R."/>
            <person name="Culley D."/>
            <person name="Daum C."/>
            <person name="Ezra D."/>
            <person name="Gonzalez J."/>
            <person name="Henrissat B."/>
            <person name="Kuo A."/>
            <person name="Liang C."/>
            <person name="Lipzen A."/>
            <person name="Lutzoni F."/>
            <person name="Magnuson J."/>
            <person name="Mondo S."/>
            <person name="Nolan M."/>
            <person name="Ohm R."/>
            <person name="Pangilinan J."/>
            <person name="Park H.-J."/>
            <person name="Ramirez L."/>
            <person name="Alfaro M."/>
            <person name="Sun H."/>
            <person name="Tritt A."/>
            <person name="Yoshinaga Y."/>
            <person name="Zwiers L.-H."/>
            <person name="Turgeon B."/>
            <person name="Goodwin S."/>
            <person name="Spatafora J."/>
            <person name="Crous P."/>
            <person name="Grigoriev I."/>
        </authorList>
    </citation>
    <scope>NUCLEOTIDE SEQUENCE</scope>
    <source>
        <strain evidence="1">ATCC 200398</strain>
    </source>
</reference>
<dbReference type="EMBL" id="MU003500">
    <property type="protein sequence ID" value="KAF2473183.1"/>
    <property type="molecule type" value="Genomic_DNA"/>
</dbReference>
<dbReference type="Proteomes" id="UP000799755">
    <property type="component" value="Unassembled WGS sequence"/>
</dbReference>
<name>A0ACB6R2Y2_9PLEO</name>
<protein>
    <submittedName>
        <fullName evidence="1">Uncharacterized protein</fullName>
    </submittedName>
</protein>
<evidence type="ECO:0000313" key="1">
    <source>
        <dbReference type="EMBL" id="KAF2473183.1"/>
    </source>
</evidence>
<keyword evidence="2" id="KW-1185">Reference proteome</keyword>
<evidence type="ECO:0000313" key="2">
    <source>
        <dbReference type="Proteomes" id="UP000799755"/>
    </source>
</evidence>
<sequence length="182" mass="20819">MEHEENISETTLLVFLELERMSEEPKEKAMKRFGHSASDYFERQAQAKFQSQNLDFEFRNAPRKELASKYSDPNHPASSLVFITSDGKLNPVGATRQRRENYSPLRYMLTRDALYLMVSMSGLAELIAIDGSLVDHIVLFIMPARIQHSTSLSLSQPKLSCFHSPSSSIRVEVQYQGLQYQL</sequence>
<proteinExistence type="predicted"/>
<comment type="caution">
    <text evidence="1">The sequence shown here is derived from an EMBL/GenBank/DDBJ whole genome shotgun (WGS) entry which is preliminary data.</text>
</comment>
<accession>A0ACB6R2Y2</accession>